<sequence length="396" mass="42221">MMQKLEIKKMVPFSVAIVLIAMNLRMAIISVPPLTTKLLGAGISSTTIGLLTTIPLLCFGGFSALIGVLVPRIGASRLVAISLAVLAVANWVRVLNQPLLLIGTAFVGLSITALNVLLPVIILENRPQETGRLNGFYTSTFNVCAAIASMLVVPAATLWDWQVTMQWLSVPAVLGLVSWWLTPKQSGTSHSVHQSKATFDWQLLKQPAVWLLALFFGGQSLVFYTVSAWLPSILTAHQLTPTTAGISQGLFQLIGVPAAYLLPQLRQDRRSLMRVMAMLLMGYVLGIGGLLVGGQSVIILELATVILGITTTAIFSLALSLVTLVAQTAVNAGIIGGVVQSIGYLLASIGPSLLGQLKTQTQSWNIVLLVLMLISAIVIFIGFTLTHRLPAQNAAN</sequence>
<keyword evidence="3 6" id="KW-0812">Transmembrane</keyword>
<dbReference type="EMBL" id="AYZM01000158">
    <property type="protein sequence ID" value="KRN18266.1"/>
    <property type="molecule type" value="Genomic_DNA"/>
</dbReference>
<keyword evidence="4 6" id="KW-1133">Transmembrane helix</keyword>
<name>A0A0R2EZK2_9LACO</name>
<dbReference type="AlphaFoldDB" id="A0A0R2EZK2"/>
<dbReference type="OrthoDB" id="9797740at2"/>
<evidence type="ECO:0000256" key="3">
    <source>
        <dbReference type="ARBA" id="ARBA00022692"/>
    </source>
</evidence>
<dbReference type="SUPFAM" id="SSF103473">
    <property type="entry name" value="MFS general substrate transporter"/>
    <property type="match status" value="1"/>
</dbReference>
<feature type="transmembrane region" description="Helical" evidence="6">
    <location>
        <begin position="43"/>
        <end position="70"/>
    </location>
</feature>
<protein>
    <submittedName>
        <fullName evidence="8">Cyanate permease</fullName>
    </submittedName>
</protein>
<dbReference type="InterPro" id="IPR020846">
    <property type="entry name" value="MFS_dom"/>
</dbReference>
<dbReference type="InterPro" id="IPR036259">
    <property type="entry name" value="MFS_trans_sf"/>
</dbReference>
<feature type="transmembrane region" description="Helical" evidence="6">
    <location>
        <begin position="100"/>
        <end position="123"/>
    </location>
</feature>
<feature type="transmembrane region" description="Helical" evidence="6">
    <location>
        <begin position="135"/>
        <end position="159"/>
    </location>
</feature>
<dbReference type="GO" id="GO:0022857">
    <property type="term" value="F:transmembrane transporter activity"/>
    <property type="evidence" value="ECO:0007669"/>
    <property type="project" value="InterPro"/>
</dbReference>
<feature type="transmembrane region" description="Helical" evidence="6">
    <location>
        <begin position="305"/>
        <end position="326"/>
    </location>
</feature>
<dbReference type="RefSeq" id="WP_082624502.1">
    <property type="nucleotide sequence ID" value="NZ_AYZM01000158.1"/>
</dbReference>
<dbReference type="InterPro" id="IPR011701">
    <property type="entry name" value="MFS"/>
</dbReference>
<organism evidence="8 9">
    <name type="scientific">Secundilactobacillus similis DSM 23365 = JCM 2765</name>
    <dbReference type="NCBI Taxonomy" id="1423804"/>
    <lineage>
        <taxon>Bacteria</taxon>
        <taxon>Bacillati</taxon>
        <taxon>Bacillota</taxon>
        <taxon>Bacilli</taxon>
        <taxon>Lactobacillales</taxon>
        <taxon>Lactobacillaceae</taxon>
        <taxon>Secundilactobacillus</taxon>
    </lineage>
</organism>
<feature type="transmembrane region" description="Helical" evidence="6">
    <location>
        <begin position="275"/>
        <end position="299"/>
    </location>
</feature>
<evidence type="ECO:0000313" key="9">
    <source>
        <dbReference type="Proteomes" id="UP000051442"/>
    </source>
</evidence>
<dbReference type="PANTHER" id="PTHR23523:SF2">
    <property type="entry name" value="2-NITROIMIDAZOLE TRANSPORTER"/>
    <property type="match status" value="1"/>
</dbReference>
<dbReference type="PANTHER" id="PTHR23523">
    <property type="match status" value="1"/>
</dbReference>
<feature type="transmembrane region" description="Helical" evidence="6">
    <location>
        <begin position="77"/>
        <end position="94"/>
    </location>
</feature>
<dbReference type="STRING" id="1423804.FD14_GL002131"/>
<evidence type="ECO:0000256" key="5">
    <source>
        <dbReference type="ARBA" id="ARBA00023136"/>
    </source>
</evidence>
<reference evidence="8 9" key="1">
    <citation type="journal article" date="2015" name="Genome Announc.">
        <title>Expanding the biotechnology potential of lactobacilli through comparative genomics of 213 strains and associated genera.</title>
        <authorList>
            <person name="Sun Z."/>
            <person name="Harris H.M."/>
            <person name="McCann A."/>
            <person name="Guo C."/>
            <person name="Argimon S."/>
            <person name="Zhang W."/>
            <person name="Yang X."/>
            <person name="Jeffery I.B."/>
            <person name="Cooney J.C."/>
            <person name="Kagawa T.F."/>
            <person name="Liu W."/>
            <person name="Song Y."/>
            <person name="Salvetti E."/>
            <person name="Wrobel A."/>
            <person name="Rasinkangas P."/>
            <person name="Parkhill J."/>
            <person name="Rea M.C."/>
            <person name="O'Sullivan O."/>
            <person name="Ritari J."/>
            <person name="Douillard F.P."/>
            <person name="Paul Ross R."/>
            <person name="Yang R."/>
            <person name="Briner A.E."/>
            <person name="Felis G.E."/>
            <person name="de Vos W.M."/>
            <person name="Barrangou R."/>
            <person name="Klaenhammer T.R."/>
            <person name="Caufield P.W."/>
            <person name="Cui Y."/>
            <person name="Zhang H."/>
            <person name="O'Toole P.W."/>
        </authorList>
    </citation>
    <scope>NUCLEOTIDE SEQUENCE [LARGE SCALE GENOMIC DNA]</scope>
    <source>
        <strain evidence="8 9">DSM 23365</strain>
    </source>
</reference>
<evidence type="ECO:0000256" key="6">
    <source>
        <dbReference type="SAM" id="Phobius"/>
    </source>
</evidence>
<comment type="subcellular location">
    <subcellularLocation>
        <location evidence="1">Cell membrane</location>
        <topology evidence="1">Multi-pass membrane protein</topology>
    </subcellularLocation>
</comment>
<gene>
    <name evidence="8" type="ORF">FD14_GL002131</name>
</gene>
<feature type="transmembrane region" description="Helical" evidence="6">
    <location>
        <begin position="333"/>
        <end position="354"/>
    </location>
</feature>
<feature type="domain" description="Major facilitator superfamily (MFS) profile" evidence="7">
    <location>
        <begin position="1"/>
        <end position="390"/>
    </location>
</feature>
<dbReference type="Proteomes" id="UP000051442">
    <property type="component" value="Unassembled WGS sequence"/>
</dbReference>
<dbReference type="GO" id="GO:0005886">
    <property type="term" value="C:plasma membrane"/>
    <property type="evidence" value="ECO:0007669"/>
    <property type="project" value="UniProtKB-SubCell"/>
</dbReference>
<keyword evidence="9" id="KW-1185">Reference proteome</keyword>
<evidence type="ECO:0000256" key="2">
    <source>
        <dbReference type="ARBA" id="ARBA00022448"/>
    </source>
</evidence>
<dbReference type="PROSITE" id="PS50850">
    <property type="entry name" value="MFS"/>
    <property type="match status" value="1"/>
</dbReference>
<dbReference type="Pfam" id="PF07690">
    <property type="entry name" value="MFS_1"/>
    <property type="match status" value="1"/>
</dbReference>
<evidence type="ECO:0000313" key="8">
    <source>
        <dbReference type="EMBL" id="KRN18266.1"/>
    </source>
</evidence>
<dbReference type="InterPro" id="IPR052524">
    <property type="entry name" value="MFS_Cyanate_Porter"/>
</dbReference>
<dbReference type="Gene3D" id="1.20.1250.20">
    <property type="entry name" value="MFS general substrate transporter like domains"/>
    <property type="match status" value="2"/>
</dbReference>
<feature type="transmembrane region" description="Helical" evidence="6">
    <location>
        <begin position="203"/>
        <end position="226"/>
    </location>
</feature>
<evidence type="ECO:0000256" key="4">
    <source>
        <dbReference type="ARBA" id="ARBA00022989"/>
    </source>
</evidence>
<keyword evidence="5 6" id="KW-0472">Membrane</keyword>
<evidence type="ECO:0000256" key="1">
    <source>
        <dbReference type="ARBA" id="ARBA00004651"/>
    </source>
</evidence>
<feature type="transmembrane region" description="Helical" evidence="6">
    <location>
        <begin position="366"/>
        <end position="386"/>
    </location>
</feature>
<accession>A0A0R2EZK2</accession>
<proteinExistence type="predicted"/>
<comment type="caution">
    <text evidence="8">The sequence shown here is derived from an EMBL/GenBank/DDBJ whole genome shotgun (WGS) entry which is preliminary data.</text>
</comment>
<keyword evidence="2" id="KW-0813">Transport</keyword>
<evidence type="ECO:0000259" key="7">
    <source>
        <dbReference type="PROSITE" id="PS50850"/>
    </source>
</evidence>
<dbReference type="PATRIC" id="fig|1423804.4.peg.2315"/>